<feature type="domain" description="Toprim" evidence="8">
    <location>
        <begin position="83"/>
        <end position="190"/>
    </location>
</feature>
<dbReference type="GO" id="GO:0006281">
    <property type="term" value="P:DNA repair"/>
    <property type="evidence" value="ECO:0007669"/>
    <property type="project" value="UniProtKB-UniRule"/>
</dbReference>
<dbReference type="Gene3D" id="3.40.1360.10">
    <property type="match status" value="1"/>
</dbReference>
<dbReference type="InterPro" id="IPR034137">
    <property type="entry name" value="TOPRIM_RecR"/>
</dbReference>
<evidence type="ECO:0000313" key="9">
    <source>
        <dbReference type="EMBL" id="OGZ64598.1"/>
    </source>
</evidence>
<evidence type="ECO:0000313" key="10">
    <source>
        <dbReference type="Proteomes" id="UP000176855"/>
    </source>
</evidence>
<dbReference type="PROSITE" id="PS50880">
    <property type="entry name" value="TOPRIM"/>
    <property type="match status" value="1"/>
</dbReference>
<accession>A0A1G2HRS6</accession>
<dbReference type="InterPro" id="IPR006171">
    <property type="entry name" value="TOPRIM_dom"/>
</dbReference>
<keyword evidence="1 7" id="KW-0479">Metal-binding</keyword>
<dbReference type="Pfam" id="PF13662">
    <property type="entry name" value="Toprim_4"/>
    <property type="match status" value="1"/>
</dbReference>
<name>A0A1G2HRS6_9BACT</name>
<dbReference type="SUPFAM" id="SSF111304">
    <property type="entry name" value="Recombination protein RecR"/>
    <property type="match status" value="1"/>
</dbReference>
<keyword evidence="3 7" id="KW-0863">Zinc-finger</keyword>
<evidence type="ECO:0000256" key="5">
    <source>
        <dbReference type="ARBA" id="ARBA00023172"/>
    </source>
</evidence>
<dbReference type="CDD" id="cd01025">
    <property type="entry name" value="TOPRIM_recR"/>
    <property type="match status" value="1"/>
</dbReference>
<keyword evidence="2 7" id="KW-0227">DNA damage</keyword>
<dbReference type="PROSITE" id="PS01300">
    <property type="entry name" value="RECR"/>
    <property type="match status" value="1"/>
</dbReference>
<dbReference type="HAMAP" id="MF_00017">
    <property type="entry name" value="RecR"/>
    <property type="match status" value="1"/>
</dbReference>
<keyword evidence="4 7" id="KW-0862">Zinc</keyword>
<dbReference type="InterPro" id="IPR023627">
    <property type="entry name" value="Rcmb_RecR"/>
</dbReference>
<comment type="caution">
    <text evidence="9">The sequence shown here is derived from an EMBL/GenBank/DDBJ whole genome shotgun (WGS) entry which is preliminary data.</text>
</comment>
<evidence type="ECO:0000256" key="2">
    <source>
        <dbReference type="ARBA" id="ARBA00022763"/>
    </source>
</evidence>
<proteinExistence type="inferred from homology"/>
<gene>
    <name evidence="7" type="primary">recR</name>
    <name evidence="9" type="ORF">A2730_02795</name>
</gene>
<dbReference type="Gene3D" id="6.10.250.240">
    <property type="match status" value="1"/>
</dbReference>
<evidence type="ECO:0000256" key="1">
    <source>
        <dbReference type="ARBA" id="ARBA00022723"/>
    </source>
</evidence>
<dbReference type="InterPro" id="IPR000093">
    <property type="entry name" value="DNA_Rcmb_RecR"/>
</dbReference>
<organism evidence="9 10">
    <name type="scientific">Candidatus Staskawiczbacteria bacterium RIFCSPHIGHO2_01_FULL_39_25</name>
    <dbReference type="NCBI Taxonomy" id="1802202"/>
    <lineage>
        <taxon>Bacteria</taxon>
        <taxon>Candidatus Staskawicziibacteriota</taxon>
    </lineage>
</organism>
<keyword evidence="6 7" id="KW-0234">DNA repair</keyword>
<keyword evidence="5 7" id="KW-0233">DNA recombination</keyword>
<dbReference type="PANTHER" id="PTHR30446">
    <property type="entry name" value="RECOMBINATION PROTEIN RECR"/>
    <property type="match status" value="1"/>
</dbReference>
<evidence type="ECO:0000256" key="3">
    <source>
        <dbReference type="ARBA" id="ARBA00022771"/>
    </source>
</evidence>
<evidence type="ECO:0000256" key="6">
    <source>
        <dbReference type="ARBA" id="ARBA00023204"/>
    </source>
</evidence>
<evidence type="ECO:0000259" key="8">
    <source>
        <dbReference type="PROSITE" id="PS50880"/>
    </source>
</evidence>
<dbReference type="STRING" id="1802202.A2730_02795"/>
<dbReference type="PANTHER" id="PTHR30446:SF0">
    <property type="entry name" value="RECOMBINATION PROTEIN RECR"/>
    <property type="match status" value="1"/>
</dbReference>
<comment type="caution">
    <text evidence="7">Lacks conserved residue(s) required for the propagation of feature annotation.</text>
</comment>
<dbReference type="InterPro" id="IPR015967">
    <property type="entry name" value="Rcmb_RecR_Znf"/>
</dbReference>
<sequence length="211" mass="23982">MYFMPDSIKRLADLFAKFPTIGSRTANRFVFYLIKQPKEKVDELLRAIEEVKKNIKLCQFCFNPHESEYLLCNICKNPSRNKQLLCVIEKEADLLSIEDTKRYNGFYFILGGNVSSMKISDVGSLRIQELKERAQNPQKFGLTMVNFSEIIIATNPTQEGKATSILIEKALKEISPSPAFKITRLAQGLPVGGELEYADEETLESAFEGRK</sequence>
<dbReference type="Proteomes" id="UP000176855">
    <property type="component" value="Unassembled WGS sequence"/>
</dbReference>
<dbReference type="GO" id="GO:0008270">
    <property type="term" value="F:zinc ion binding"/>
    <property type="evidence" value="ECO:0007669"/>
    <property type="project" value="UniProtKB-KW"/>
</dbReference>
<dbReference type="NCBIfam" id="TIGR00615">
    <property type="entry name" value="recR"/>
    <property type="match status" value="1"/>
</dbReference>
<reference evidence="9 10" key="1">
    <citation type="journal article" date="2016" name="Nat. Commun.">
        <title>Thousands of microbial genomes shed light on interconnected biogeochemical processes in an aquifer system.</title>
        <authorList>
            <person name="Anantharaman K."/>
            <person name="Brown C.T."/>
            <person name="Hug L.A."/>
            <person name="Sharon I."/>
            <person name="Castelle C.J."/>
            <person name="Probst A.J."/>
            <person name="Thomas B.C."/>
            <person name="Singh A."/>
            <person name="Wilkins M.J."/>
            <person name="Karaoz U."/>
            <person name="Brodie E.L."/>
            <person name="Williams K.H."/>
            <person name="Hubbard S.S."/>
            <person name="Banfield J.F."/>
        </authorList>
    </citation>
    <scope>NUCLEOTIDE SEQUENCE [LARGE SCALE GENOMIC DNA]</scope>
</reference>
<dbReference type="Pfam" id="PF21176">
    <property type="entry name" value="RecR_HhH"/>
    <property type="match status" value="1"/>
</dbReference>
<comment type="similarity">
    <text evidence="7">Belongs to the RecR family.</text>
</comment>
<comment type="function">
    <text evidence="7">May play a role in DNA repair. It seems to be involved in an RecBC-independent recombinational process of DNA repair. It may act with RecF and RecO.</text>
</comment>
<protein>
    <recommendedName>
        <fullName evidence="7">Recombination protein RecR</fullName>
    </recommendedName>
</protein>
<evidence type="ECO:0000256" key="4">
    <source>
        <dbReference type="ARBA" id="ARBA00022833"/>
    </source>
</evidence>
<dbReference type="Pfam" id="PF21175">
    <property type="entry name" value="RecR_C"/>
    <property type="match status" value="1"/>
</dbReference>
<evidence type="ECO:0000256" key="7">
    <source>
        <dbReference type="HAMAP-Rule" id="MF_00017"/>
    </source>
</evidence>
<dbReference type="Gene3D" id="1.10.8.420">
    <property type="entry name" value="RecR Domain 1"/>
    <property type="match status" value="1"/>
</dbReference>
<dbReference type="GO" id="GO:0003677">
    <property type="term" value="F:DNA binding"/>
    <property type="evidence" value="ECO:0007669"/>
    <property type="project" value="UniProtKB-UniRule"/>
</dbReference>
<dbReference type="GO" id="GO:0006310">
    <property type="term" value="P:DNA recombination"/>
    <property type="evidence" value="ECO:0007669"/>
    <property type="project" value="UniProtKB-UniRule"/>
</dbReference>
<dbReference type="EMBL" id="MHOO01000004">
    <property type="protein sequence ID" value="OGZ64598.1"/>
    <property type="molecule type" value="Genomic_DNA"/>
</dbReference>
<dbReference type="AlphaFoldDB" id="A0A1G2HRS6"/>